<dbReference type="Gene3D" id="3.20.180.10">
    <property type="entry name" value="PNP-oxidase-like"/>
    <property type="match status" value="1"/>
</dbReference>
<gene>
    <name evidence="2" type="ORF">E1261_34705</name>
</gene>
<comment type="caution">
    <text evidence="2">The sequence shown here is derived from an EMBL/GenBank/DDBJ whole genome shotgun (WGS) entry which is preliminary data.</text>
</comment>
<dbReference type="Proteomes" id="UP000295075">
    <property type="component" value="Unassembled WGS sequence"/>
</dbReference>
<dbReference type="OrthoDB" id="5116982at2"/>
<reference evidence="2 3" key="1">
    <citation type="submission" date="2019-03" db="EMBL/GenBank/DDBJ databases">
        <title>Draft genome sequences of novel Actinobacteria.</title>
        <authorList>
            <person name="Sahin N."/>
            <person name="Ay H."/>
            <person name="Saygin H."/>
        </authorList>
    </citation>
    <scope>NUCLEOTIDE SEQUENCE [LARGE SCALE GENOMIC DNA]</scope>
    <source>
        <strain evidence="2 3">JCM 30547</strain>
    </source>
</reference>
<dbReference type="Pfam" id="PF10615">
    <property type="entry name" value="DUF2470"/>
    <property type="match status" value="1"/>
</dbReference>
<proteinExistence type="predicted"/>
<dbReference type="EMBL" id="SMKA01000237">
    <property type="protein sequence ID" value="TDC18997.1"/>
    <property type="molecule type" value="Genomic_DNA"/>
</dbReference>
<name>A0A4R4PD29_9ACTN</name>
<evidence type="ECO:0000313" key="3">
    <source>
        <dbReference type="Proteomes" id="UP000295075"/>
    </source>
</evidence>
<evidence type="ECO:0000259" key="1">
    <source>
        <dbReference type="Pfam" id="PF10615"/>
    </source>
</evidence>
<sequence>MTAHPFTPDIVEAVLKHMNTDHGGHSLEIVQVLGNQPDATAVVLTALDPTAAIFTATVAGHPVEVRIPWSEPIADRPQFRTEFARMAHEAARPN</sequence>
<protein>
    <submittedName>
        <fullName evidence="2">DUF2470 domain-containing protein</fullName>
    </submittedName>
</protein>
<organism evidence="2 3">
    <name type="scientific">Kribbella albertanoniae</name>
    <dbReference type="NCBI Taxonomy" id="1266829"/>
    <lineage>
        <taxon>Bacteria</taxon>
        <taxon>Bacillati</taxon>
        <taxon>Actinomycetota</taxon>
        <taxon>Actinomycetes</taxon>
        <taxon>Propionibacteriales</taxon>
        <taxon>Kribbellaceae</taxon>
        <taxon>Kribbella</taxon>
    </lineage>
</organism>
<dbReference type="AlphaFoldDB" id="A0A4R4PD29"/>
<feature type="domain" description="DUF2470" evidence="1">
    <location>
        <begin position="13"/>
        <end position="86"/>
    </location>
</feature>
<evidence type="ECO:0000313" key="2">
    <source>
        <dbReference type="EMBL" id="TDC18997.1"/>
    </source>
</evidence>
<accession>A0A4R4PD29</accession>
<dbReference type="RefSeq" id="WP_132413960.1">
    <property type="nucleotide sequence ID" value="NZ_SMKA01000237.1"/>
</dbReference>
<dbReference type="InterPro" id="IPR037119">
    <property type="entry name" value="Haem_oxidase_HugZ-like_sf"/>
</dbReference>
<dbReference type="InterPro" id="IPR019595">
    <property type="entry name" value="DUF2470"/>
</dbReference>
<keyword evidence="3" id="KW-1185">Reference proteome</keyword>